<dbReference type="EMBL" id="JADGJD010000614">
    <property type="protein sequence ID" value="KAJ3049653.1"/>
    <property type="molecule type" value="Genomic_DNA"/>
</dbReference>
<keyword evidence="3" id="KW-1185">Reference proteome</keyword>
<dbReference type="AlphaFoldDB" id="A0AAD5S918"/>
<evidence type="ECO:0000313" key="3">
    <source>
        <dbReference type="Proteomes" id="UP001212841"/>
    </source>
</evidence>
<keyword evidence="1" id="KW-0472">Membrane</keyword>
<comment type="caution">
    <text evidence="2">The sequence shown here is derived from an EMBL/GenBank/DDBJ whole genome shotgun (WGS) entry which is preliminary data.</text>
</comment>
<keyword evidence="1" id="KW-1133">Transmembrane helix</keyword>
<protein>
    <submittedName>
        <fullName evidence="2">Uncharacterized protein</fullName>
    </submittedName>
</protein>
<evidence type="ECO:0000256" key="1">
    <source>
        <dbReference type="SAM" id="Phobius"/>
    </source>
</evidence>
<dbReference type="Proteomes" id="UP001212841">
    <property type="component" value="Unassembled WGS sequence"/>
</dbReference>
<feature type="transmembrane region" description="Helical" evidence="1">
    <location>
        <begin position="242"/>
        <end position="263"/>
    </location>
</feature>
<organism evidence="2 3">
    <name type="scientific">Rhizophlyctis rosea</name>
    <dbReference type="NCBI Taxonomy" id="64517"/>
    <lineage>
        <taxon>Eukaryota</taxon>
        <taxon>Fungi</taxon>
        <taxon>Fungi incertae sedis</taxon>
        <taxon>Chytridiomycota</taxon>
        <taxon>Chytridiomycota incertae sedis</taxon>
        <taxon>Chytridiomycetes</taxon>
        <taxon>Rhizophlyctidales</taxon>
        <taxon>Rhizophlyctidaceae</taxon>
        <taxon>Rhizophlyctis</taxon>
    </lineage>
</organism>
<gene>
    <name evidence="2" type="ORF">HK097_009375</name>
</gene>
<accession>A0AAD5S918</accession>
<name>A0AAD5S918_9FUNG</name>
<feature type="transmembrane region" description="Helical" evidence="1">
    <location>
        <begin position="38"/>
        <end position="59"/>
    </location>
</feature>
<proteinExistence type="predicted"/>
<evidence type="ECO:0000313" key="2">
    <source>
        <dbReference type="EMBL" id="KAJ3049653.1"/>
    </source>
</evidence>
<reference evidence="2" key="1">
    <citation type="submission" date="2020-05" db="EMBL/GenBank/DDBJ databases">
        <title>Phylogenomic resolution of chytrid fungi.</title>
        <authorList>
            <person name="Stajich J.E."/>
            <person name="Amses K."/>
            <person name="Simmons R."/>
            <person name="Seto K."/>
            <person name="Myers J."/>
            <person name="Bonds A."/>
            <person name="Quandt C.A."/>
            <person name="Barry K."/>
            <person name="Liu P."/>
            <person name="Grigoriev I."/>
            <person name="Longcore J.E."/>
            <person name="James T.Y."/>
        </authorList>
    </citation>
    <scope>NUCLEOTIDE SEQUENCE</scope>
    <source>
        <strain evidence="2">JEL0318</strain>
    </source>
</reference>
<keyword evidence="1" id="KW-0812">Transmembrane</keyword>
<sequence length="311" mass="33839">MSKAETGTIESVDTAVSVPQLQTESSSKKKSSKAVTTINYVVIVLLFAALIAFAAYRVIEYRSQPTLTRLEPQTPDPSGKSPVPGFGLCCNVQTTAGGCVMNYAMPDGQPGTIQNTTDGKFTCLTYFKPSAAVLQNGPGNGWAWLPLQRTARSSPSYLVMFTSRVDIDSFPPDLIGDLIDDTQGVKVAYNIIKTVPLGSNEVTISTTISGIQSTRNSTAYLIFRATDSNPPINRQWQPIKPVGIVTDVLTFIGGTLLVIYYIVMGRGRYRSWGIVHQVVKATPAPVNADNAQDTARVLNEFLDVKLERKYF</sequence>